<dbReference type="GO" id="GO:0020037">
    <property type="term" value="F:heme binding"/>
    <property type="evidence" value="ECO:0007669"/>
    <property type="project" value="InterPro"/>
</dbReference>
<dbReference type="PANTHER" id="PTHR46696">
    <property type="entry name" value="P450, PUTATIVE (EUROFUNG)-RELATED"/>
    <property type="match status" value="1"/>
</dbReference>
<dbReference type="GO" id="GO:0016705">
    <property type="term" value="F:oxidoreductase activity, acting on paired donors, with incorporation or reduction of molecular oxygen"/>
    <property type="evidence" value="ECO:0007669"/>
    <property type="project" value="InterPro"/>
</dbReference>
<dbReference type="RefSeq" id="WP_068308500.1">
    <property type="nucleotide sequence ID" value="NZ_FNAK01000001.1"/>
</dbReference>
<comment type="similarity">
    <text evidence="1">Belongs to the cytochrome P450 family.</text>
</comment>
<accession>A0A1G6U0I7</accession>
<gene>
    <name evidence="2" type="ORF">SAMN04488071_0410</name>
</gene>
<sequence>MKPAAGTEKLSSLQDKRPGPIAQFLTTLLVRRIIPGTFAILRRFAPAFRFPFTNTVIVTSFDLVQEVFSRQKDFPVPYQRQVDYLDWKPTFLLAMKDTPAYWETLENVKELWRTEDLKFVGQIANEVSQQALDKAGGKIDAIQGLMVPVTEAVIDRYYGVPIPSEKRQDFFNGCMHVAGFLFGAQSTAPKVVAGAQAAVKVVWEVIDDAIAAARKNPLPDTTIIGRCHAQNIVDDQALRSYLMGMIMGYLPTNTLANGHALDVIMNNRTGYQTACDAAAADDSGMILKCVHEALRISYILPGLWRTAPEDQEIGIGSKKTYKIKKDQLVYISGMSAMKDKRRIADPNRFDPNRSKDVYMVYGYHFHYCVGDKIADTMMEEIFTAIFKRKPKAGGKMVYNGNFPWNFFLSYEK</sequence>
<dbReference type="PANTHER" id="PTHR46696:SF1">
    <property type="entry name" value="CYTOCHROME P450 YJIB-RELATED"/>
    <property type="match status" value="1"/>
</dbReference>
<evidence type="ECO:0000256" key="1">
    <source>
        <dbReference type="ARBA" id="ARBA00010617"/>
    </source>
</evidence>
<protein>
    <submittedName>
        <fullName evidence="2">Cytochrome P450</fullName>
    </submittedName>
</protein>
<dbReference type="Proteomes" id="UP000183685">
    <property type="component" value="Unassembled WGS sequence"/>
</dbReference>
<proteinExistence type="inferred from homology"/>
<evidence type="ECO:0000313" key="3">
    <source>
        <dbReference type="Proteomes" id="UP000183685"/>
    </source>
</evidence>
<reference evidence="2 3" key="1">
    <citation type="submission" date="2016-10" db="EMBL/GenBank/DDBJ databases">
        <authorList>
            <person name="de Groot N.N."/>
        </authorList>
    </citation>
    <scope>NUCLEOTIDE SEQUENCE [LARGE SCALE GENOMIC DNA]</scope>
    <source>
        <strain evidence="2 3">CGMCC 1.9109</strain>
    </source>
</reference>
<organism evidence="2 3">
    <name type="scientific">Kordiimonas lacus</name>
    <dbReference type="NCBI Taxonomy" id="637679"/>
    <lineage>
        <taxon>Bacteria</taxon>
        <taxon>Pseudomonadati</taxon>
        <taxon>Pseudomonadota</taxon>
        <taxon>Alphaproteobacteria</taxon>
        <taxon>Kordiimonadales</taxon>
        <taxon>Kordiimonadaceae</taxon>
        <taxon>Kordiimonas</taxon>
    </lineage>
</organism>
<dbReference type="EMBL" id="FNAK01000001">
    <property type="protein sequence ID" value="SDD34206.1"/>
    <property type="molecule type" value="Genomic_DNA"/>
</dbReference>
<dbReference type="GO" id="GO:0005506">
    <property type="term" value="F:iron ion binding"/>
    <property type="evidence" value="ECO:0007669"/>
    <property type="project" value="InterPro"/>
</dbReference>
<keyword evidence="3" id="KW-1185">Reference proteome</keyword>
<dbReference type="InterPro" id="IPR001128">
    <property type="entry name" value="Cyt_P450"/>
</dbReference>
<dbReference type="InterPro" id="IPR036396">
    <property type="entry name" value="Cyt_P450_sf"/>
</dbReference>
<dbReference type="Pfam" id="PF00067">
    <property type="entry name" value="p450"/>
    <property type="match status" value="1"/>
</dbReference>
<name>A0A1G6U0I7_9PROT</name>
<dbReference type="GO" id="GO:0004497">
    <property type="term" value="F:monooxygenase activity"/>
    <property type="evidence" value="ECO:0007669"/>
    <property type="project" value="InterPro"/>
</dbReference>
<dbReference type="AlphaFoldDB" id="A0A1G6U0I7"/>
<evidence type="ECO:0000313" key="2">
    <source>
        <dbReference type="EMBL" id="SDD34206.1"/>
    </source>
</evidence>
<dbReference type="STRING" id="637679.GCA_001550055_00479"/>
<dbReference type="Gene3D" id="1.10.630.10">
    <property type="entry name" value="Cytochrome P450"/>
    <property type="match status" value="1"/>
</dbReference>
<dbReference type="SUPFAM" id="SSF48264">
    <property type="entry name" value="Cytochrome P450"/>
    <property type="match status" value="1"/>
</dbReference>